<feature type="transmembrane region" description="Helical" evidence="6">
    <location>
        <begin position="242"/>
        <end position="262"/>
    </location>
</feature>
<keyword evidence="2" id="KW-1003">Cell membrane</keyword>
<comment type="subcellular location">
    <subcellularLocation>
        <location evidence="1">Cell membrane</location>
        <topology evidence="1">Multi-pass membrane protein</topology>
    </subcellularLocation>
</comment>
<proteinExistence type="predicted"/>
<sequence>AASTRLAAGARAGWAGVFKAARVEGPRDYAAAALMCAGVGFVCAAAASTLALWAWQRDAAFSREASVSSCIVRVEGDPRAGASGWSSTVVLADAPGGGRSCRVRAASGEAYEDGDVLHVVGRLDSLGDTDWDRSRFMKGEVGSLDVRAVLACEEGADRTPLGSLRAAAIQCIEPSRGAANAMLAGTVCGRVTELADEDAYAAFTRCGLTHLVAVSGSHLAYIAALVEAVLRRSRAGRGLRKAILLTAMGSYVVLSGGAPSAMRSVSMVGMATAAVLGGRRAHAPSALSLTVSLLVVLDPGVVFDLGFQLSAMSVLFITVFAPYMTFTLERLRVPALLAEPLALTLVAQWATLPLTIPVFGEVSLIAPVANLIVGPIMSALLVTGLVSVALATAVQMAASVLGPAVSLVLGHVGVLMWAPRFLAQLAMFLAGAIARVPFASISVPGAAWLPLAFYGAAVLLYVRWHAISPRGLGACASVLAALLVLHVVRWTLFAPAGVTVLDVGQGDAILLRDGAHAVLVDAGVDDATRAALARNHVFRLDAVVVTHWDRDHWGGLPDLAQTIPVDSLIVAEGAADGAPEEVRDLGVPIVELREGDALGVGAFSCAVVWPDEPVGGEENADSLVLDVAYRQGGRALSMLLTGDTERDELARYMREVGDIDVLKLGHHGSKVSVDGASLAVLDPEVAIASAGEGNSYGHPDPTCVDVVEKSGARFLCTKDVGDITITPGEQGVRATAGGG</sequence>
<evidence type="ECO:0000259" key="7">
    <source>
        <dbReference type="SMART" id="SM00849"/>
    </source>
</evidence>
<feature type="transmembrane region" description="Helical" evidence="6">
    <location>
        <begin position="305"/>
        <end position="324"/>
    </location>
</feature>
<dbReference type="Proteomes" id="UP000003560">
    <property type="component" value="Unassembled WGS sequence"/>
</dbReference>
<feature type="non-terminal residue" evidence="8">
    <location>
        <position position="1"/>
    </location>
</feature>
<evidence type="ECO:0000256" key="6">
    <source>
        <dbReference type="SAM" id="Phobius"/>
    </source>
</evidence>
<dbReference type="NCBIfam" id="TIGR00361">
    <property type="entry name" value="ComEC_Rec2"/>
    <property type="match status" value="1"/>
</dbReference>
<dbReference type="SUPFAM" id="SSF56281">
    <property type="entry name" value="Metallo-hydrolase/oxidoreductase"/>
    <property type="match status" value="1"/>
</dbReference>
<dbReference type="eggNOG" id="COG0658">
    <property type="taxonomic scope" value="Bacteria"/>
</dbReference>
<dbReference type="SMART" id="SM00849">
    <property type="entry name" value="Lactamase_B"/>
    <property type="match status" value="1"/>
</dbReference>
<dbReference type="NCBIfam" id="TIGR00360">
    <property type="entry name" value="ComEC_N-term"/>
    <property type="match status" value="1"/>
</dbReference>
<organism evidence="8 9">
    <name type="scientific">Collinsella stercoris DSM 13279</name>
    <dbReference type="NCBI Taxonomy" id="445975"/>
    <lineage>
        <taxon>Bacteria</taxon>
        <taxon>Bacillati</taxon>
        <taxon>Actinomycetota</taxon>
        <taxon>Coriobacteriia</taxon>
        <taxon>Coriobacteriales</taxon>
        <taxon>Coriobacteriaceae</taxon>
        <taxon>Collinsella</taxon>
    </lineage>
</organism>
<dbReference type="InterPro" id="IPR001279">
    <property type="entry name" value="Metallo-B-lactamas"/>
</dbReference>
<name>B6GCK5_9ACTN</name>
<dbReference type="GO" id="GO:0030420">
    <property type="term" value="P:establishment of competence for transformation"/>
    <property type="evidence" value="ECO:0007669"/>
    <property type="project" value="InterPro"/>
</dbReference>
<keyword evidence="4 6" id="KW-1133">Transmembrane helix</keyword>
<evidence type="ECO:0000256" key="4">
    <source>
        <dbReference type="ARBA" id="ARBA00022989"/>
    </source>
</evidence>
<keyword evidence="3 6" id="KW-0812">Transmembrane</keyword>
<feature type="transmembrane region" description="Helical" evidence="6">
    <location>
        <begin position="447"/>
        <end position="464"/>
    </location>
</feature>
<evidence type="ECO:0000256" key="2">
    <source>
        <dbReference type="ARBA" id="ARBA00022475"/>
    </source>
</evidence>
<dbReference type="EMBL" id="ABXJ01000105">
    <property type="protein sequence ID" value="EEA90036.1"/>
    <property type="molecule type" value="Genomic_DNA"/>
</dbReference>
<dbReference type="PANTHER" id="PTHR30619">
    <property type="entry name" value="DNA INTERNALIZATION/COMPETENCE PROTEIN COMEC/REC2"/>
    <property type="match status" value="1"/>
</dbReference>
<dbReference type="InterPro" id="IPR036866">
    <property type="entry name" value="RibonucZ/Hydroxyglut_hydro"/>
</dbReference>
<gene>
    <name evidence="8" type="ORF">COLSTE_01828</name>
</gene>
<evidence type="ECO:0000313" key="9">
    <source>
        <dbReference type="Proteomes" id="UP000003560"/>
    </source>
</evidence>
<dbReference type="InterPro" id="IPR004477">
    <property type="entry name" value="ComEC_N"/>
</dbReference>
<dbReference type="Pfam" id="PF03772">
    <property type="entry name" value="Competence"/>
    <property type="match status" value="1"/>
</dbReference>
<dbReference type="Gene3D" id="3.60.15.10">
    <property type="entry name" value="Ribonuclease Z/Hydroxyacylglutathione hydrolase-like"/>
    <property type="match status" value="1"/>
</dbReference>
<dbReference type="GO" id="GO:0005886">
    <property type="term" value="C:plasma membrane"/>
    <property type="evidence" value="ECO:0007669"/>
    <property type="project" value="UniProtKB-SubCell"/>
</dbReference>
<dbReference type="HOGENOM" id="CLU_375346_0_0_11"/>
<dbReference type="eggNOG" id="COG2333">
    <property type="taxonomic scope" value="Bacteria"/>
</dbReference>
<feature type="transmembrane region" description="Helical" evidence="6">
    <location>
        <begin position="29"/>
        <end position="55"/>
    </location>
</feature>
<protein>
    <submittedName>
        <fullName evidence="8">DNA internalization competence protein ComEC/Rec2-like protein</fullName>
    </submittedName>
</protein>
<comment type="caution">
    <text evidence="8">The sequence shown here is derived from an EMBL/GenBank/DDBJ whole genome shotgun (WGS) entry which is preliminary data.</text>
</comment>
<dbReference type="Pfam" id="PF00753">
    <property type="entry name" value="Lactamase_B"/>
    <property type="match status" value="1"/>
</dbReference>
<dbReference type="CDD" id="cd07731">
    <property type="entry name" value="ComA-like_MBL-fold"/>
    <property type="match status" value="1"/>
</dbReference>
<evidence type="ECO:0000256" key="5">
    <source>
        <dbReference type="ARBA" id="ARBA00023136"/>
    </source>
</evidence>
<dbReference type="InterPro" id="IPR052159">
    <property type="entry name" value="Competence_DNA_uptake"/>
</dbReference>
<keyword evidence="5 6" id="KW-0472">Membrane</keyword>
<dbReference type="PANTHER" id="PTHR30619:SF7">
    <property type="entry name" value="BETA-LACTAMASE DOMAIN PROTEIN"/>
    <property type="match status" value="1"/>
</dbReference>
<accession>B6GCK5</accession>
<evidence type="ECO:0000256" key="1">
    <source>
        <dbReference type="ARBA" id="ARBA00004651"/>
    </source>
</evidence>
<dbReference type="RefSeq" id="WP_006721462.1">
    <property type="nucleotide sequence ID" value="NZ_DS995476.1"/>
</dbReference>
<evidence type="ECO:0000313" key="8">
    <source>
        <dbReference type="EMBL" id="EEA90036.1"/>
    </source>
</evidence>
<dbReference type="InterPro" id="IPR004797">
    <property type="entry name" value="Competence_ComEC/Rec2"/>
</dbReference>
<reference evidence="8 9" key="2">
    <citation type="submission" date="2008-10" db="EMBL/GenBank/DDBJ databases">
        <authorList>
            <person name="Fulton L."/>
            <person name="Clifton S."/>
            <person name="Fulton B."/>
            <person name="Xu J."/>
            <person name="Minx P."/>
            <person name="Pepin K.H."/>
            <person name="Johnson M."/>
            <person name="Thiruvilangam P."/>
            <person name="Bhonagiri V."/>
            <person name="Nash W.E."/>
            <person name="Mardis E.R."/>
            <person name="Wilson R.K."/>
        </authorList>
    </citation>
    <scope>NUCLEOTIDE SEQUENCE [LARGE SCALE GENOMIC DNA]</scope>
    <source>
        <strain evidence="8 9">DSM 13279</strain>
    </source>
</reference>
<feature type="domain" description="Metallo-beta-lactamase" evidence="7">
    <location>
        <begin position="505"/>
        <end position="692"/>
    </location>
</feature>
<feature type="transmembrane region" description="Helical" evidence="6">
    <location>
        <begin position="336"/>
        <end position="356"/>
    </location>
</feature>
<keyword evidence="9" id="KW-1185">Reference proteome</keyword>
<feature type="transmembrane region" description="Helical" evidence="6">
    <location>
        <begin position="376"/>
        <end position="409"/>
    </location>
</feature>
<dbReference type="STRING" id="445975.COLSTE_01828"/>
<dbReference type="InterPro" id="IPR035681">
    <property type="entry name" value="ComA-like_MBL"/>
</dbReference>
<dbReference type="AlphaFoldDB" id="B6GCK5"/>
<evidence type="ECO:0000256" key="3">
    <source>
        <dbReference type="ARBA" id="ARBA00022692"/>
    </source>
</evidence>
<reference evidence="8 9" key="1">
    <citation type="submission" date="2008-10" db="EMBL/GenBank/DDBJ databases">
        <title>Draft genome sequence of Collinsella stercoris (DSM 13279).</title>
        <authorList>
            <person name="Sudarsanam P."/>
            <person name="Ley R."/>
            <person name="Guruge J."/>
            <person name="Turnbaugh P.J."/>
            <person name="Mahowald M."/>
            <person name="Liep D."/>
            <person name="Gordon J."/>
        </authorList>
    </citation>
    <scope>NUCLEOTIDE SEQUENCE [LARGE SCALE GENOMIC DNA]</scope>
    <source>
        <strain evidence="8 9">DSM 13279</strain>
    </source>
</reference>
<feature type="transmembrane region" description="Helical" evidence="6">
    <location>
        <begin position="471"/>
        <end position="492"/>
    </location>
</feature>